<name>A0A426XE63_ENSVE</name>
<proteinExistence type="predicted"/>
<dbReference type="AlphaFoldDB" id="A0A426XE63"/>
<comment type="caution">
    <text evidence="2">The sequence shown here is derived from an EMBL/GenBank/DDBJ whole genome shotgun (WGS) entry which is preliminary data.</text>
</comment>
<evidence type="ECO:0000256" key="1">
    <source>
        <dbReference type="SAM" id="Coils"/>
    </source>
</evidence>
<protein>
    <submittedName>
        <fullName evidence="2">Uncharacterized protein</fullName>
    </submittedName>
</protein>
<feature type="coiled-coil region" evidence="1">
    <location>
        <begin position="83"/>
        <end position="110"/>
    </location>
</feature>
<dbReference type="Proteomes" id="UP000287651">
    <property type="component" value="Unassembled WGS sequence"/>
</dbReference>
<accession>A0A426XE63</accession>
<gene>
    <name evidence="2" type="ORF">B296_00048622</name>
</gene>
<evidence type="ECO:0000313" key="3">
    <source>
        <dbReference type="Proteomes" id="UP000287651"/>
    </source>
</evidence>
<sequence length="142" mass="15837">MTILEQYIGPAKGFDHAESGRLDLSRGLTMLKRQIGPTKGFDYVEMIDWTYQGLDSFRGLCSSLGYASVWCGLLRFRLLSLELVLACLLVKEAEQRLAEAKRKLSRMRGRCRATMAKQMRLSGGAPGGLLGTVEDEVKAQDY</sequence>
<keyword evidence="1" id="KW-0175">Coiled coil</keyword>
<dbReference type="EMBL" id="AMZH03021905">
    <property type="protein sequence ID" value="RRT37769.1"/>
    <property type="molecule type" value="Genomic_DNA"/>
</dbReference>
<organism evidence="2 3">
    <name type="scientific">Ensete ventricosum</name>
    <name type="common">Abyssinian banana</name>
    <name type="synonym">Musa ensete</name>
    <dbReference type="NCBI Taxonomy" id="4639"/>
    <lineage>
        <taxon>Eukaryota</taxon>
        <taxon>Viridiplantae</taxon>
        <taxon>Streptophyta</taxon>
        <taxon>Embryophyta</taxon>
        <taxon>Tracheophyta</taxon>
        <taxon>Spermatophyta</taxon>
        <taxon>Magnoliopsida</taxon>
        <taxon>Liliopsida</taxon>
        <taxon>Zingiberales</taxon>
        <taxon>Musaceae</taxon>
        <taxon>Ensete</taxon>
    </lineage>
</organism>
<evidence type="ECO:0000313" key="2">
    <source>
        <dbReference type="EMBL" id="RRT37769.1"/>
    </source>
</evidence>
<reference evidence="2 3" key="1">
    <citation type="journal article" date="2014" name="Agronomy (Basel)">
        <title>A Draft Genome Sequence for Ensete ventricosum, the Drought-Tolerant Tree Against Hunger.</title>
        <authorList>
            <person name="Harrison J."/>
            <person name="Moore K.A."/>
            <person name="Paszkiewicz K."/>
            <person name="Jones T."/>
            <person name="Grant M."/>
            <person name="Ambacheew D."/>
            <person name="Muzemil S."/>
            <person name="Studholme D.J."/>
        </authorList>
    </citation>
    <scope>NUCLEOTIDE SEQUENCE [LARGE SCALE GENOMIC DNA]</scope>
</reference>